<evidence type="ECO:0000313" key="3">
    <source>
        <dbReference type="EMBL" id="AVH55796.1"/>
    </source>
</evidence>
<dbReference type="EMBL" id="CP026652">
    <property type="protein sequence ID" value="AVH55796.1"/>
    <property type="molecule type" value="Genomic_DNA"/>
</dbReference>
<keyword evidence="1" id="KW-0560">Oxidoreductase</keyword>
<protein>
    <submittedName>
        <fullName evidence="3">FAD-dependent oxidoreductase</fullName>
    </submittedName>
</protein>
<name>A0ABN5HXB9_9ACTN</name>
<proteinExistence type="predicted"/>
<accession>A0ABN5HXB9</accession>
<keyword evidence="4" id="KW-1185">Reference proteome</keyword>
<dbReference type="PANTHER" id="PTHR43476">
    <property type="entry name" value="3-(3-HYDROXY-PHENYL)PROPIONATE/3-HYDROXYCINNAMIC ACID HYDROXYLASE"/>
    <property type="match status" value="1"/>
</dbReference>
<dbReference type="InterPro" id="IPR036188">
    <property type="entry name" value="FAD/NAD-bd_sf"/>
</dbReference>
<dbReference type="PANTHER" id="PTHR43476:SF5">
    <property type="entry name" value="FAD-DEPENDENT MONOOXYGENASE"/>
    <property type="match status" value="1"/>
</dbReference>
<organism evidence="3 4">
    <name type="scientific">Streptomyces dengpaensis</name>
    <dbReference type="NCBI Taxonomy" id="2049881"/>
    <lineage>
        <taxon>Bacteria</taxon>
        <taxon>Bacillati</taxon>
        <taxon>Actinomycetota</taxon>
        <taxon>Actinomycetes</taxon>
        <taxon>Kitasatosporales</taxon>
        <taxon>Streptomycetaceae</taxon>
        <taxon>Streptomyces</taxon>
    </lineage>
</organism>
<gene>
    <name evidence="3" type="ORF">C4B68_08465</name>
</gene>
<evidence type="ECO:0000313" key="4">
    <source>
        <dbReference type="Proteomes" id="UP000238413"/>
    </source>
</evidence>
<evidence type="ECO:0000256" key="1">
    <source>
        <dbReference type="ARBA" id="ARBA00023002"/>
    </source>
</evidence>
<sequence length="411" mass="45433">MSERNTELDSEVCVIGGGPGGLMLALQLARRGNRVVVVEQSARYKRHFRGESISPDSVRLLDRLGLMNAIAARGEFARTNRFEISDGGAAALRVDFRDISPDGSLPTEIPQQVLLEVLAEEAARHPGFTLLRRHSVTGLLRSADGRITGARCTGPDGPLDIHADLTVGADGRFSSVLELSGLPFTRKPLGRDVLWFKVPLPDTWDDDTVRVRIDRDRHALMLPTHPRSLRVGLNIPKGGLKQVRAQGLPALHGQITAFAPELGPAVRTHITRWSDLSLLDIFTTSVPRWSRDGLVLIGDAAHTLSPILGQGVNHAIMDALALAPLVSDALTAPDRRQRLATALTRFQKLREPAVERTRRTQSAQERAFGLSSAPAVQARQRVYRLVNSQKWLKHWLWRRIYYTLPPRLSSP</sequence>
<dbReference type="SUPFAM" id="SSF51905">
    <property type="entry name" value="FAD/NAD(P)-binding domain"/>
    <property type="match status" value="1"/>
</dbReference>
<reference evidence="3 4" key="1">
    <citation type="submission" date="2018-02" db="EMBL/GenBank/DDBJ databases">
        <title>Complete genome sequence of Streptomyces dengpaensis, the producer of angucyclines.</title>
        <authorList>
            <person name="Yumei L."/>
        </authorList>
    </citation>
    <scope>NUCLEOTIDE SEQUENCE [LARGE SCALE GENOMIC DNA]</scope>
    <source>
        <strain evidence="3 4">XZHG99</strain>
    </source>
</reference>
<dbReference type="Gene3D" id="3.50.50.60">
    <property type="entry name" value="FAD/NAD(P)-binding domain"/>
    <property type="match status" value="2"/>
</dbReference>
<dbReference type="Pfam" id="PF01494">
    <property type="entry name" value="FAD_binding_3"/>
    <property type="match status" value="1"/>
</dbReference>
<dbReference type="Proteomes" id="UP000238413">
    <property type="component" value="Chromosome"/>
</dbReference>
<dbReference type="InterPro" id="IPR050631">
    <property type="entry name" value="PheA/TfdB_FAD_monoxygenase"/>
</dbReference>
<feature type="domain" description="FAD-binding" evidence="2">
    <location>
        <begin position="10"/>
        <end position="343"/>
    </location>
</feature>
<dbReference type="PRINTS" id="PR00420">
    <property type="entry name" value="RNGMNOXGNASE"/>
</dbReference>
<evidence type="ECO:0000259" key="2">
    <source>
        <dbReference type="Pfam" id="PF01494"/>
    </source>
</evidence>
<dbReference type="RefSeq" id="WP_099498769.1">
    <property type="nucleotide sequence ID" value="NZ_CP026652.1"/>
</dbReference>
<dbReference type="InterPro" id="IPR002938">
    <property type="entry name" value="FAD-bd"/>
</dbReference>